<reference evidence="7 8" key="1">
    <citation type="journal article" date="2024" name="Nat. Commun.">
        <title>Phylogenomics reveals the evolutionary origins of lichenization in chlorophyte algae.</title>
        <authorList>
            <person name="Puginier C."/>
            <person name="Libourel C."/>
            <person name="Otte J."/>
            <person name="Skaloud P."/>
            <person name="Haon M."/>
            <person name="Grisel S."/>
            <person name="Petersen M."/>
            <person name="Berrin J.G."/>
            <person name="Delaux P.M."/>
            <person name="Dal Grande F."/>
            <person name="Keller J."/>
        </authorList>
    </citation>
    <scope>NUCLEOTIDE SEQUENCE [LARGE SCALE GENOMIC DNA]</scope>
    <source>
        <strain evidence="7 8">SAG 2523</strain>
    </source>
</reference>
<evidence type="ECO:0000256" key="1">
    <source>
        <dbReference type="ARBA" id="ARBA00022737"/>
    </source>
</evidence>
<dbReference type="SMART" id="SM00028">
    <property type="entry name" value="TPR"/>
    <property type="match status" value="5"/>
</dbReference>
<dbReference type="PROSITE" id="PS50005">
    <property type="entry name" value="TPR"/>
    <property type="match status" value="1"/>
</dbReference>
<feature type="region of interest" description="Disordered" evidence="5">
    <location>
        <begin position="482"/>
        <end position="515"/>
    </location>
</feature>
<feature type="compositionally biased region" description="Low complexity" evidence="5">
    <location>
        <begin position="496"/>
        <end position="505"/>
    </location>
</feature>
<feature type="repeat" description="TPR" evidence="3">
    <location>
        <begin position="35"/>
        <end position="68"/>
    </location>
</feature>
<evidence type="ECO:0000256" key="3">
    <source>
        <dbReference type="PROSITE-ProRule" id="PRU00339"/>
    </source>
</evidence>
<dbReference type="AlphaFoldDB" id="A0AAW1T9F6"/>
<comment type="caution">
    <text evidence="7">The sequence shown here is derived from an EMBL/GenBank/DDBJ whole genome shotgun (WGS) entry which is preliminary data.</text>
</comment>
<keyword evidence="8" id="KW-1185">Reference proteome</keyword>
<evidence type="ECO:0000256" key="5">
    <source>
        <dbReference type="SAM" id="MobiDB-lite"/>
    </source>
</evidence>
<dbReference type="SUPFAM" id="SSF49764">
    <property type="entry name" value="HSP20-like chaperones"/>
    <property type="match status" value="1"/>
</dbReference>
<feature type="coiled-coil region" evidence="4">
    <location>
        <begin position="692"/>
        <end position="726"/>
    </location>
</feature>
<keyword evidence="1" id="KW-0677">Repeat</keyword>
<dbReference type="EMBL" id="JALJOV010000165">
    <property type="protein sequence ID" value="KAK9866396.1"/>
    <property type="molecule type" value="Genomic_DNA"/>
</dbReference>
<keyword evidence="2 3" id="KW-0802">TPR repeat</keyword>
<feature type="domain" description="CS" evidence="6">
    <location>
        <begin position="563"/>
        <end position="667"/>
    </location>
</feature>
<dbReference type="PANTHER" id="PTHR22904">
    <property type="entry name" value="TPR REPEAT CONTAINING PROTEIN"/>
    <property type="match status" value="1"/>
</dbReference>
<organism evidence="7 8">
    <name type="scientific">Apatococcus fuscideae</name>
    <dbReference type="NCBI Taxonomy" id="2026836"/>
    <lineage>
        <taxon>Eukaryota</taxon>
        <taxon>Viridiplantae</taxon>
        <taxon>Chlorophyta</taxon>
        <taxon>core chlorophytes</taxon>
        <taxon>Trebouxiophyceae</taxon>
        <taxon>Chlorellales</taxon>
        <taxon>Chlorellaceae</taxon>
        <taxon>Apatococcus</taxon>
    </lineage>
</organism>
<accession>A0AAW1T9F6</accession>
<dbReference type="Gene3D" id="2.60.40.790">
    <property type="match status" value="1"/>
</dbReference>
<evidence type="ECO:0000256" key="2">
    <source>
        <dbReference type="ARBA" id="ARBA00022803"/>
    </source>
</evidence>
<dbReference type="CDD" id="cd06467">
    <property type="entry name" value="p23_NUDC_like"/>
    <property type="match status" value="1"/>
</dbReference>
<dbReference type="GO" id="GO:0051879">
    <property type="term" value="F:Hsp90 protein binding"/>
    <property type="evidence" value="ECO:0007669"/>
    <property type="project" value="TreeGrafter"/>
</dbReference>
<protein>
    <recommendedName>
        <fullName evidence="6">CS domain-containing protein</fullName>
    </recommendedName>
</protein>
<dbReference type="InterPro" id="IPR019734">
    <property type="entry name" value="TPR_rpt"/>
</dbReference>
<sequence>MRLSTRSQIETLDAGSKIGRPLQCTYASLEKSIKAEHFKKRGDEAVKLGNCRDAWELYSQAIKAEPDRELMSRVLSNRALAYSKGGRHADALADAQQAATLAPTWDKPWWRQGSALLGLQRTPEAIAAFVKAWKVSQGSEECGKMMWAVLQKLTRQELAEGMLRHLSHLESQGKVGPAELEECSTDQMLEAGIMHLKRQHNGAVRSSPHLLMYSRWLKQDADPAEAYSERAAIFCYGKCFLQGRADARQAVHLFKTKLQAEMPPTLVTRQALAEAYQRLGDAFLAEKDHPDTDYTHGLKAFRQGLSLHADNGRLQQGVEAASPHVTTFQIEQIELEIQAEDMDTVGLPSTAESAALHGSMPPIIADAILSFPEAKQTGLSGRPREMLKAGLAAAAGLPQHAIMLEGVQRQASGRGLQLRFSLTIAAPSAAEDVIRSLKAGAGAALKDADLIALLGPLHSTSIKVSLPGARVQRNVTSGTAAAEECMGESRSHEAADTTADGGAAAKQLTRPTQPKTDLELPYKMYRLVRADGKAVERPNKHPFCMSRVYYDATEKPEEVWTEVADGSCRWRQSGSEIKVICLKVPAELTGAQLHVQIEPYRVRVARKGCEEVFFEGELERGIVPRESIWEAGQGRAEDGFMLHLHKMNLELLRQHWAHSEMWWPRLLRHHSPIAWDDYEKDYSDLPAPVMQRHKAAEALKDADRQLENSEKSVRDILQERDDIRKRTRQERLHEMRTGAKASWVSIDRRWGADGALVSAAPVQTSAA</sequence>
<evidence type="ECO:0000259" key="6">
    <source>
        <dbReference type="PROSITE" id="PS51203"/>
    </source>
</evidence>
<name>A0AAW1T9F6_9CHLO</name>
<keyword evidence="4" id="KW-0175">Coiled coil</keyword>
<gene>
    <name evidence="7" type="ORF">WJX84_007801</name>
</gene>
<dbReference type="InterPro" id="IPR008978">
    <property type="entry name" value="HSP20-like_chaperone"/>
</dbReference>
<evidence type="ECO:0000313" key="7">
    <source>
        <dbReference type="EMBL" id="KAK9866396.1"/>
    </source>
</evidence>
<dbReference type="Gene3D" id="1.25.40.10">
    <property type="entry name" value="Tetratricopeptide repeat domain"/>
    <property type="match status" value="2"/>
</dbReference>
<proteinExistence type="predicted"/>
<dbReference type="SUPFAM" id="SSF48452">
    <property type="entry name" value="TPR-like"/>
    <property type="match status" value="1"/>
</dbReference>
<evidence type="ECO:0000256" key="4">
    <source>
        <dbReference type="SAM" id="Coils"/>
    </source>
</evidence>
<dbReference type="PROSITE" id="PS51203">
    <property type="entry name" value="CS"/>
    <property type="match status" value="1"/>
</dbReference>
<dbReference type="InterPro" id="IPR011990">
    <property type="entry name" value="TPR-like_helical_dom_sf"/>
</dbReference>
<dbReference type="Proteomes" id="UP001485043">
    <property type="component" value="Unassembled WGS sequence"/>
</dbReference>
<dbReference type="PANTHER" id="PTHR22904:SF533">
    <property type="entry name" value="HSP70-HSP90 ORGANIZING PROTEIN 3"/>
    <property type="match status" value="1"/>
</dbReference>
<dbReference type="InterPro" id="IPR007052">
    <property type="entry name" value="CS_dom"/>
</dbReference>
<evidence type="ECO:0000313" key="8">
    <source>
        <dbReference type="Proteomes" id="UP001485043"/>
    </source>
</evidence>